<evidence type="ECO:0000256" key="1">
    <source>
        <dbReference type="SAM" id="MobiDB-lite"/>
    </source>
</evidence>
<evidence type="ECO:0000313" key="3">
    <source>
        <dbReference type="Proteomes" id="UP001187682"/>
    </source>
</evidence>
<dbReference type="AlphaFoldDB" id="A0AAE8N381"/>
<evidence type="ECO:0000313" key="2">
    <source>
        <dbReference type="EMBL" id="SPO05606.1"/>
    </source>
</evidence>
<protein>
    <submittedName>
        <fullName evidence="2">Uncharacterized protein</fullName>
    </submittedName>
</protein>
<sequence length="335" mass="36983">MIDTEWNEWNASVKWTSAKESESDGNGPSRWARADDLILRTRITAVSDKEPSSHPRALATRSIATHASIKMSGTGKDRLPTTQPGHHTNPPVPSKGIQRTYLPQAHLTRAILPHLTRSRPPTDTRPILKGTIQARCRRAPVARHPASDTIPPRSSSDMASIRTNKDLNPNPSLTLTCNSSSSSYHHIALGHTRKNTRALPMGPRTTKYLSSPREAGLTRNPRRITRRIVVIWPSRRSIAPRVVLALYRKPYKERSHSFQARPESLESSRSLVAYSRVSAAGLAAWVYPALSRQVHRHLPSPSPAPMPGARTPILERTTQARTALARVATGADEGS</sequence>
<comment type="caution">
    <text evidence="2">The sequence shown here is derived from an EMBL/GenBank/DDBJ whole genome shotgun (WGS) entry which is preliminary data.</text>
</comment>
<dbReference type="Proteomes" id="UP001187682">
    <property type="component" value="Unassembled WGS sequence"/>
</dbReference>
<proteinExistence type="predicted"/>
<organism evidence="2 3">
    <name type="scientific">Cephalotrichum gorgonifer</name>
    <dbReference type="NCBI Taxonomy" id="2041049"/>
    <lineage>
        <taxon>Eukaryota</taxon>
        <taxon>Fungi</taxon>
        <taxon>Dikarya</taxon>
        <taxon>Ascomycota</taxon>
        <taxon>Pezizomycotina</taxon>
        <taxon>Sordariomycetes</taxon>
        <taxon>Hypocreomycetidae</taxon>
        <taxon>Microascales</taxon>
        <taxon>Microascaceae</taxon>
        <taxon>Cephalotrichum</taxon>
    </lineage>
</organism>
<feature type="region of interest" description="Disordered" evidence="1">
    <location>
        <begin position="137"/>
        <end position="171"/>
    </location>
</feature>
<dbReference type="EMBL" id="ONZQ02000013">
    <property type="protein sequence ID" value="SPO05606.1"/>
    <property type="molecule type" value="Genomic_DNA"/>
</dbReference>
<name>A0AAE8N381_9PEZI</name>
<feature type="compositionally biased region" description="Polar residues" evidence="1">
    <location>
        <begin position="152"/>
        <end position="171"/>
    </location>
</feature>
<gene>
    <name evidence="2" type="ORF">DNG_08293</name>
</gene>
<keyword evidence="3" id="KW-1185">Reference proteome</keyword>
<accession>A0AAE8N381</accession>
<feature type="region of interest" description="Disordered" evidence="1">
    <location>
        <begin position="64"/>
        <end position="97"/>
    </location>
</feature>
<reference evidence="2" key="1">
    <citation type="submission" date="2018-03" db="EMBL/GenBank/DDBJ databases">
        <authorList>
            <person name="Guldener U."/>
        </authorList>
    </citation>
    <scope>NUCLEOTIDE SEQUENCE</scope>
</reference>
<feature type="region of interest" description="Disordered" evidence="1">
    <location>
        <begin position="196"/>
        <end position="217"/>
    </location>
</feature>